<dbReference type="InterPro" id="IPR000160">
    <property type="entry name" value="GGDEF_dom"/>
</dbReference>
<feature type="transmembrane region" description="Helical" evidence="1">
    <location>
        <begin position="140"/>
        <end position="159"/>
    </location>
</feature>
<accession>A0A316DSN2</accession>
<evidence type="ECO:0000313" key="4">
    <source>
        <dbReference type="Proteomes" id="UP000245634"/>
    </source>
</evidence>
<dbReference type="GO" id="GO:1902201">
    <property type="term" value="P:negative regulation of bacterial-type flagellum-dependent cell motility"/>
    <property type="evidence" value="ECO:0007669"/>
    <property type="project" value="TreeGrafter"/>
</dbReference>
<evidence type="ECO:0000256" key="1">
    <source>
        <dbReference type="SAM" id="Phobius"/>
    </source>
</evidence>
<dbReference type="FunFam" id="3.30.70.270:FF:000001">
    <property type="entry name" value="Diguanylate cyclase domain protein"/>
    <property type="match status" value="1"/>
</dbReference>
<dbReference type="AlphaFoldDB" id="A0A316DSN2"/>
<dbReference type="SUPFAM" id="SSF55073">
    <property type="entry name" value="Nucleotide cyclase"/>
    <property type="match status" value="1"/>
</dbReference>
<proteinExistence type="predicted"/>
<dbReference type="Gene3D" id="3.30.70.270">
    <property type="match status" value="1"/>
</dbReference>
<dbReference type="PANTHER" id="PTHR45138">
    <property type="entry name" value="REGULATORY COMPONENTS OF SENSORY TRANSDUCTION SYSTEM"/>
    <property type="match status" value="1"/>
</dbReference>
<dbReference type="Pfam" id="PF00990">
    <property type="entry name" value="GGDEF"/>
    <property type="match status" value="1"/>
</dbReference>
<evidence type="ECO:0000259" key="2">
    <source>
        <dbReference type="PROSITE" id="PS50887"/>
    </source>
</evidence>
<feature type="domain" description="GGDEF" evidence="2">
    <location>
        <begin position="218"/>
        <end position="349"/>
    </location>
</feature>
<dbReference type="CDD" id="cd01949">
    <property type="entry name" value="GGDEF"/>
    <property type="match status" value="1"/>
</dbReference>
<protein>
    <submittedName>
        <fullName evidence="3">Diguanylate cyclase (GGDEF)-like protein</fullName>
    </submittedName>
</protein>
<feature type="transmembrane region" description="Helical" evidence="1">
    <location>
        <begin position="90"/>
        <end position="106"/>
    </location>
</feature>
<dbReference type="SMART" id="SM00267">
    <property type="entry name" value="GGDEF"/>
    <property type="match status" value="1"/>
</dbReference>
<dbReference type="GO" id="GO:0052621">
    <property type="term" value="F:diguanylate cyclase activity"/>
    <property type="evidence" value="ECO:0007669"/>
    <property type="project" value="TreeGrafter"/>
</dbReference>
<sequence>MILNGYWTVVWLYLLAALLGLVFAIVQSPWWVGFYLYHRMLIPTAVLIGIVGALEIAFRTVKSPRLDIWFILTATAIAFTVVFYNPNLHGMYAMFALSTLTSIMYFDRKRALLSCLLSIGALLVLQASPEHQASMTVYEIIAMIAMLIGAYLLGVGIILRGDQLRNQLKKAMESERDLLVDNIMYDTITKLDALTSLYNHKTFHEYLDSLLKLDLTSLRLQVALIDIDNFKMINDTYGHWVGDIVLKRIALMIREHLTPNDFVARYGGEEFAVILTDAEFDTSWATLDRIRELIAAEKFEELGDHTVTVSIGLVQREPGLCKEDLFKTADARLYEAKRTGKNRVVGTLHES</sequence>
<comment type="caution">
    <text evidence="3">The sequence shown here is derived from an EMBL/GenBank/DDBJ whole genome shotgun (WGS) entry which is preliminary data.</text>
</comment>
<keyword evidence="4" id="KW-1185">Reference proteome</keyword>
<gene>
    <name evidence="3" type="ORF">C7459_11493</name>
</gene>
<keyword evidence="1" id="KW-0812">Transmembrane</keyword>
<dbReference type="PANTHER" id="PTHR45138:SF9">
    <property type="entry name" value="DIGUANYLATE CYCLASE DGCM-RELATED"/>
    <property type="match status" value="1"/>
</dbReference>
<evidence type="ECO:0000313" key="3">
    <source>
        <dbReference type="EMBL" id="PWK09026.1"/>
    </source>
</evidence>
<dbReference type="GO" id="GO:0005886">
    <property type="term" value="C:plasma membrane"/>
    <property type="evidence" value="ECO:0007669"/>
    <property type="project" value="TreeGrafter"/>
</dbReference>
<name>A0A316DSN2_9BACL</name>
<feature type="transmembrane region" description="Helical" evidence="1">
    <location>
        <begin position="111"/>
        <end position="128"/>
    </location>
</feature>
<organism evidence="3 4">
    <name type="scientific">Tumebacillus permanentifrigoris</name>
    <dbReference type="NCBI Taxonomy" id="378543"/>
    <lineage>
        <taxon>Bacteria</taxon>
        <taxon>Bacillati</taxon>
        <taxon>Bacillota</taxon>
        <taxon>Bacilli</taxon>
        <taxon>Bacillales</taxon>
        <taxon>Alicyclobacillaceae</taxon>
        <taxon>Tumebacillus</taxon>
    </lineage>
</organism>
<dbReference type="InterPro" id="IPR050469">
    <property type="entry name" value="Diguanylate_Cyclase"/>
</dbReference>
<feature type="transmembrane region" description="Helical" evidence="1">
    <location>
        <begin position="66"/>
        <end position="84"/>
    </location>
</feature>
<reference evidence="3 4" key="1">
    <citation type="submission" date="2018-05" db="EMBL/GenBank/DDBJ databases">
        <title>Genomic Encyclopedia of Type Strains, Phase IV (KMG-IV): sequencing the most valuable type-strain genomes for metagenomic binning, comparative biology and taxonomic classification.</title>
        <authorList>
            <person name="Goeker M."/>
        </authorList>
    </citation>
    <scope>NUCLEOTIDE SEQUENCE [LARGE SCALE GENOMIC DNA]</scope>
    <source>
        <strain evidence="3 4">DSM 18773</strain>
    </source>
</reference>
<dbReference type="Proteomes" id="UP000245634">
    <property type="component" value="Unassembled WGS sequence"/>
</dbReference>
<dbReference type="PROSITE" id="PS50887">
    <property type="entry name" value="GGDEF"/>
    <property type="match status" value="1"/>
</dbReference>
<dbReference type="NCBIfam" id="TIGR00254">
    <property type="entry name" value="GGDEF"/>
    <property type="match status" value="1"/>
</dbReference>
<keyword evidence="1" id="KW-0472">Membrane</keyword>
<dbReference type="InterPro" id="IPR029787">
    <property type="entry name" value="Nucleotide_cyclase"/>
</dbReference>
<dbReference type="GO" id="GO:0043709">
    <property type="term" value="P:cell adhesion involved in single-species biofilm formation"/>
    <property type="evidence" value="ECO:0007669"/>
    <property type="project" value="TreeGrafter"/>
</dbReference>
<feature type="transmembrane region" description="Helical" evidence="1">
    <location>
        <begin position="34"/>
        <end position="54"/>
    </location>
</feature>
<dbReference type="InterPro" id="IPR043128">
    <property type="entry name" value="Rev_trsase/Diguanyl_cyclase"/>
</dbReference>
<dbReference type="EMBL" id="QGGL01000014">
    <property type="protein sequence ID" value="PWK09026.1"/>
    <property type="molecule type" value="Genomic_DNA"/>
</dbReference>
<keyword evidence="1" id="KW-1133">Transmembrane helix</keyword>